<dbReference type="SUPFAM" id="SSF51905">
    <property type="entry name" value="FAD/NAD(P)-binding domain"/>
    <property type="match status" value="1"/>
</dbReference>
<dbReference type="Gene3D" id="3.50.50.60">
    <property type="entry name" value="FAD/NAD(P)-binding domain"/>
    <property type="match status" value="1"/>
</dbReference>
<evidence type="ECO:0000259" key="1">
    <source>
        <dbReference type="Pfam" id="PF01266"/>
    </source>
</evidence>
<proteinExistence type="predicted"/>
<evidence type="ECO:0000313" key="3">
    <source>
        <dbReference type="Proteomes" id="UP000053095"/>
    </source>
</evidence>
<dbReference type="Proteomes" id="UP000053095">
    <property type="component" value="Unassembled WGS sequence"/>
</dbReference>
<dbReference type="InterPro" id="IPR006076">
    <property type="entry name" value="FAD-dep_OxRdtase"/>
</dbReference>
<organism evidence="2 3">
    <name type="scientific">Talaromyces pinophilus</name>
    <name type="common">Penicillium pinophilum</name>
    <dbReference type="NCBI Taxonomy" id="128442"/>
    <lineage>
        <taxon>Eukaryota</taxon>
        <taxon>Fungi</taxon>
        <taxon>Dikarya</taxon>
        <taxon>Ascomycota</taxon>
        <taxon>Pezizomycotina</taxon>
        <taxon>Eurotiomycetes</taxon>
        <taxon>Eurotiomycetidae</taxon>
        <taxon>Eurotiales</taxon>
        <taxon>Trichocomaceae</taxon>
        <taxon>Talaromyces</taxon>
        <taxon>Talaromyces sect. Talaromyces</taxon>
    </lineage>
</organism>
<dbReference type="InterPro" id="IPR036188">
    <property type="entry name" value="FAD/NAD-bd_sf"/>
</dbReference>
<reference evidence="3" key="1">
    <citation type="journal article" date="2015" name="Genome Announc.">
        <title>Draft genome sequence of Talaromyces cellulolyticus strain Y-94, a source of lignocellulosic biomass-degrading enzymes.</title>
        <authorList>
            <person name="Fujii T."/>
            <person name="Koike H."/>
            <person name="Sawayama S."/>
            <person name="Yano S."/>
            <person name="Inoue H."/>
        </authorList>
    </citation>
    <scope>NUCLEOTIDE SEQUENCE [LARGE SCALE GENOMIC DNA]</scope>
    <source>
        <strain evidence="3">Y-94</strain>
    </source>
</reference>
<gene>
    <name evidence="2" type="ORF">TCE0_060r19316</name>
</gene>
<keyword evidence="3" id="KW-1185">Reference proteome</keyword>
<dbReference type="PANTHER" id="PTHR13847:SF279">
    <property type="entry name" value="FAD DEPENDENT OXIDOREDUCTASE DOMAIN-CONTAINING PROTEIN-RELATED"/>
    <property type="match status" value="1"/>
</dbReference>
<dbReference type="AlphaFoldDB" id="A0A6V8HQH3"/>
<sequence>MEKQFLPPPNSTLPFWLTDRSPLDQIRSTPDLPSESDIVIIGAGYAGISLAYHLLTSAQNSGSEVPSITILEARTICSGATGRNGGHVRPDTYSLMPLYIQRHGLDAAREVAEFELSHIEALQDVIRAEKIEDCDFVLTRNMNVYLDQDRGNETKRGIEKLREMGCGFADDFFVADDQEAEAISGVKGAKTAFSFPAGSIWPYKFIMGLLRAVLRHGNDKVNVQTTTPVLSVVSSSADDVNIIHTPRGTIRSKKVVYTTNAYTFGLLPEYAPAIIPAKGIVAHISLPESKKPPLLSQTYVLRPDSSDGADYMIVRPDGSIIIGGAHQIHTFPEKGPEGNTEWFGNTDDSRLIDSTSGYWDGYMQRHFKGWEDTEAKVEELWTGTPHIGPVPSRPGQFIAAGFNGHGMPVIFLSTKGLADMILHNTSFDQTGIPQIYKTTSARLEAARTGKKGGDILHFEQ</sequence>
<name>A0A6V8HQH3_TALPI</name>
<feature type="domain" description="FAD dependent oxidoreductase" evidence="1">
    <location>
        <begin position="37"/>
        <end position="419"/>
    </location>
</feature>
<dbReference type="GO" id="GO:0005737">
    <property type="term" value="C:cytoplasm"/>
    <property type="evidence" value="ECO:0007669"/>
    <property type="project" value="TreeGrafter"/>
</dbReference>
<evidence type="ECO:0000313" key="2">
    <source>
        <dbReference type="EMBL" id="GAM44026.1"/>
    </source>
</evidence>
<dbReference type="EMBL" id="DF933856">
    <property type="protein sequence ID" value="GAM44026.1"/>
    <property type="molecule type" value="Genomic_DNA"/>
</dbReference>
<protein>
    <recommendedName>
        <fullName evidence="1">FAD dependent oxidoreductase domain-containing protein</fullName>
    </recommendedName>
</protein>
<dbReference type="Gene3D" id="3.30.9.10">
    <property type="entry name" value="D-Amino Acid Oxidase, subunit A, domain 2"/>
    <property type="match status" value="1"/>
</dbReference>
<dbReference type="PANTHER" id="PTHR13847">
    <property type="entry name" value="SARCOSINE DEHYDROGENASE-RELATED"/>
    <property type="match status" value="1"/>
</dbReference>
<comment type="caution">
    <text evidence="2">The sequence shown here is derived from an EMBL/GenBank/DDBJ whole genome shotgun (WGS) entry which is preliminary data.</text>
</comment>
<dbReference type="Pfam" id="PF01266">
    <property type="entry name" value="DAO"/>
    <property type="match status" value="1"/>
</dbReference>
<accession>A0A6V8HQH3</accession>